<organism evidence="2 3">
    <name type="scientific">Alternaria tenuissima</name>
    <dbReference type="NCBI Taxonomy" id="119927"/>
    <lineage>
        <taxon>Eukaryota</taxon>
        <taxon>Fungi</taxon>
        <taxon>Dikarya</taxon>
        <taxon>Ascomycota</taxon>
        <taxon>Pezizomycotina</taxon>
        <taxon>Dothideomycetes</taxon>
        <taxon>Pleosporomycetidae</taxon>
        <taxon>Pleosporales</taxon>
        <taxon>Pleosporineae</taxon>
        <taxon>Pleosporaceae</taxon>
        <taxon>Alternaria</taxon>
        <taxon>Alternaria sect. Alternaria</taxon>
        <taxon>Alternaria alternata complex</taxon>
    </lineage>
</organism>
<name>A0AB37WDJ5_9PLEO</name>
<evidence type="ECO:0000313" key="2">
    <source>
        <dbReference type="EMBL" id="RYN26367.1"/>
    </source>
</evidence>
<proteinExistence type="predicted"/>
<feature type="region of interest" description="Disordered" evidence="1">
    <location>
        <begin position="70"/>
        <end position="93"/>
    </location>
</feature>
<feature type="region of interest" description="Disordered" evidence="1">
    <location>
        <begin position="1"/>
        <end position="25"/>
    </location>
</feature>
<accession>A0AB37WDJ5</accession>
<dbReference type="AlphaFoldDB" id="A0AB37WDJ5"/>
<comment type="caution">
    <text evidence="2">The sequence shown here is derived from an EMBL/GenBank/DDBJ whole genome shotgun (WGS) entry which is preliminary data.</text>
</comment>
<sequence>MNHHNPPSITPMAVKPTPSPTPRGTPRLELLFVGGTKVAVGELLVVVVVEDVAIEDIIVEDVAAEDVVAKDAVDTSKANNGTPPPREQSHPAS</sequence>
<evidence type="ECO:0000256" key="1">
    <source>
        <dbReference type="SAM" id="MobiDB-lite"/>
    </source>
</evidence>
<gene>
    <name evidence="2" type="ORF">AA0115_g7214</name>
</gene>
<reference evidence="2" key="1">
    <citation type="submission" date="2017-10" db="EMBL/GenBank/DDBJ databases">
        <authorList>
            <person name="Armitage A.D."/>
            <person name="Barbara D.J."/>
            <person name="Woodhall J.W."/>
            <person name="Sreenivasaprasad S."/>
            <person name="Lane C.R."/>
            <person name="Clarkson J.P."/>
            <person name="Harrison R.J."/>
        </authorList>
    </citation>
    <scope>NUCLEOTIDE SEQUENCE</scope>
    <source>
        <strain evidence="2">FERA 1164</strain>
    </source>
</reference>
<evidence type="ECO:0000313" key="3">
    <source>
        <dbReference type="Proteomes" id="UP000292340"/>
    </source>
</evidence>
<dbReference type="EMBL" id="PDXB01000017">
    <property type="protein sequence ID" value="RYN26367.1"/>
    <property type="molecule type" value="Genomic_DNA"/>
</dbReference>
<reference evidence="2" key="2">
    <citation type="journal article" date="2019" name="bioRxiv">
        <title>Genomics, evolutionary history and diagnostics of the Alternaria alternata species group including apple and Asian pear pathotypes.</title>
        <authorList>
            <person name="Armitage A.D."/>
            <person name="Cockerton H.M."/>
            <person name="Sreenivasaprasad S."/>
            <person name="Woodhall J.W."/>
            <person name="Lane C.R."/>
            <person name="Harrison R.J."/>
            <person name="Clarkson J.P."/>
        </authorList>
    </citation>
    <scope>NUCLEOTIDE SEQUENCE</scope>
    <source>
        <strain evidence="2">FERA 1164</strain>
    </source>
</reference>
<protein>
    <submittedName>
        <fullName evidence="2">Uncharacterized protein</fullName>
    </submittedName>
</protein>
<dbReference type="Proteomes" id="UP000292340">
    <property type="component" value="Unassembled WGS sequence"/>
</dbReference>